<dbReference type="KEGG" id="rhi:NGR_c31820"/>
<dbReference type="AlphaFoldDB" id="C3M9Z1"/>
<organism evidence="3 5">
    <name type="scientific">Sinorhizobium fredii (strain NBRC 101917 / NGR234)</name>
    <dbReference type="NCBI Taxonomy" id="394"/>
    <lineage>
        <taxon>Bacteria</taxon>
        <taxon>Pseudomonadati</taxon>
        <taxon>Pseudomonadota</taxon>
        <taxon>Alphaproteobacteria</taxon>
        <taxon>Hyphomicrobiales</taxon>
        <taxon>Rhizobiaceae</taxon>
        <taxon>Sinorhizobium/Ensifer group</taxon>
        <taxon>Sinorhizobium</taxon>
    </lineage>
</organism>
<accession>C3M9Z1</accession>
<dbReference type="HOGENOM" id="CLU_2194132_0_0_5"/>
<dbReference type="EMBL" id="CP001389">
    <property type="protein sequence ID" value="ACP26916.1"/>
    <property type="molecule type" value="Genomic_DNA"/>
</dbReference>
<feature type="region of interest" description="Disordered" evidence="1">
    <location>
        <begin position="79"/>
        <end position="108"/>
    </location>
</feature>
<dbReference type="Proteomes" id="UP000001054">
    <property type="component" value="Chromosome"/>
</dbReference>
<dbReference type="KEGG" id="rhi:NGR_c36720"/>
<proteinExistence type="predicted"/>
<evidence type="ECO:0000256" key="1">
    <source>
        <dbReference type="SAM" id="MobiDB-lite"/>
    </source>
</evidence>
<protein>
    <submittedName>
        <fullName evidence="2">Amino-terminus of transposase for insertion sequence NGRIS-7b</fullName>
    </submittedName>
    <submittedName>
        <fullName evidence="4">Amino-terminus of transposase for insertion sequence for NGRIS-7a</fullName>
    </submittedName>
</protein>
<evidence type="ECO:0000313" key="3">
    <source>
        <dbReference type="EMBL" id="ACP26916.1"/>
    </source>
</evidence>
<evidence type="ECO:0000313" key="2">
    <source>
        <dbReference type="EMBL" id="ACP25429.1"/>
    </source>
</evidence>
<name>C3M9Z1_SINFN</name>
<evidence type="ECO:0000313" key="5">
    <source>
        <dbReference type="Proteomes" id="UP000001054"/>
    </source>
</evidence>
<dbReference type="KEGG" id="rhi:NGR_c16640"/>
<reference evidence="3 5" key="1">
    <citation type="journal article" date="2009" name="Appl. Environ. Microbiol.">
        <title>Rhizobium sp. strain NGR234 possesses a remarkable number of secretion systems.</title>
        <authorList>
            <person name="Schmeisser C."/>
            <person name="Liesegang H."/>
            <person name="Krysciak D."/>
            <person name="Bakkou N."/>
            <person name="Le Quere A."/>
            <person name="Wollherr A."/>
            <person name="Heinemeyer I."/>
            <person name="Morgenstern B."/>
            <person name="Pommerening-Roeser A."/>
            <person name="Flores M."/>
            <person name="Palacios R."/>
            <person name="Brenner S."/>
            <person name="Gottschalk G."/>
            <person name="Schmitz R.A."/>
            <person name="Broughton W.J."/>
            <person name="Perret X."/>
            <person name="Strittmatter A.W."/>
            <person name="Streit W.R."/>
        </authorList>
    </citation>
    <scope>NUCLEOTIDE SEQUENCE [LARGE SCALE GENOMIC DNA]</scope>
    <source>
        <strain evidence="5">NBRC 101917 / NGR234</strain>
        <strain evidence="3">NGR234</strain>
    </source>
</reference>
<keyword evidence="5" id="KW-1185">Reference proteome</keyword>
<dbReference type="eggNOG" id="ENOG502ZMTF">
    <property type="taxonomic scope" value="Bacteria"/>
</dbReference>
<evidence type="ECO:0000313" key="4">
    <source>
        <dbReference type="EMBL" id="ACP27393.1"/>
    </source>
</evidence>
<gene>
    <name evidence="2" type="ordered locus">NGR_c16640</name>
    <name evidence="3" type="ordered locus">NGR_c31820</name>
    <name evidence="4" type="ordered locus">NGR_c36720</name>
</gene>
<dbReference type="EMBL" id="CP001389">
    <property type="protein sequence ID" value="ACP27393.1"/>
    <property type="molecule type" value="Genomic_DNA"/>
</dbReference>
<dbReference type="EMBL" id="CP001389">
    <property type="protein sequence ID" value="ACP25429.1"/>
    <property type="molecule type" value="Genomic_DNA"/>
</dbReference>
<sequence>MAEVEAVEKTANIGAVHDDAAPGEFQAQFVQRQVAILRQALADPLAMRVQLAATQMALPPWRQRSGRAFELHQIVHETRRHPEVPGRGPMAVTVLDKRNDTTTQSKRM</sequence>